<protein>
    <submittedName>
        <fullName evidence="1">Uncharacterized protein</fullName>
    </submittedName>
</protein>
<dbReference type="Proteomes" id="UP000190328">
    <property type="component" value="Unassembled WGS sequence"/>
</dbReference>
<evidence type="ECO:0000313" key="2">
    <source>
        <dbReference type="Proteomes" id="UP000190328"/>
    </source>
</evidence>
<reference evidence="1 2" key="1">
    <citation type="submission" date="2017-02" db="EMBL/GenBank/DDBJ databases">
        <authorList>
            <person name="Peterson S.W."/>
        </authorList>
    </citation>
    <scope>NUCLEOTIDE SEQUENCE [LARGE SCALE GENOMIC DNA]</scope>
    <source>
        <strain evidence="1 2">ATCC BAA-1030</strain>
    </source>
</reference>
<organism evidence="1 2">
    <name type="scientific">Pilibacter termitis</name>
    <dbReference type="NCBI Taxonomy" id="263852"/>
    <lineage>
        <taxon>Bacteria</taxon>
        <taxon>Bacillati</taxon>
        <taxon>Bacillota</taxon>
        <taxon>Bacilli</taxon>
        <taxon>Lactobacillales</taxon>
        <taxon>Enterococcaceae</taxon>
        <taxon>Pilibacter</taxon>
    </lineage>
</organism>
<keyword evidence="2" id="KW-1185">Reference proteome</keyword>
<accession>A0A1T4KRZ4</accession>
<dbReference type="STRING" id="263852.SAMN02745116_00356"/>
<gene>
    <name evidence="1" type="ORF">SAMN02745116_00356</name>
</gene>
<name>A0A1T4KRZ4_9ENTE</name>
<dbReference type="AlphaFoldDB" id="A0A1T4KRZ4"/>
<dbReference type="EMBL" id="FUXI01000003">
    <property type="protein sequence ID" value="SJZ45176.1"/>
    <property type="molecule type" value="Genomic_DNA"/>
</dbReference>
<proteinExistence type="predicted"/>
<dbReference type="RefSeq" id="WP_078806321.1">
    <property type="nucleotide sequence ID" value="NZ_FUXI01000003.1"/>
</dbReference>
<evidence type="ECO:0000313" key="1">
    <source>
        <dbReference type="EMBL" id="SJZ45176.1"/>
    </source>
</evidence>
<sequence length="115" mass="13920">MKEIIKNANLDSLIREWIVEDKIRLSDIPRNLRMDYYFYGAASRAAYGKKDVKRFIEDATIQLSDFRYTKKIGHWNAKWLGHLIHHIVFMGESEFADKDEYIRFFHEQEEFNRTE</sequence>